<dbReference type="EMBL" id="CM007364">
    <property type="protein sequence ID" value="OIW13635.1"/>
    <property type="molecule type" value="Genomic_DNA"/>
</dbReference>
<dbReference type="GO" id="GO:0004197">
    <property type="term" value="F:cysteine-type endopeptidase activity"/>
    <property type="evidence" value="ECO:0007669"/>
    <property type="project" value="InterPro"/>
</dbReference>
<dbReference type="InterPro" id="IPR011600">
    <property type="entry name" value="Pept_C14_caspase"/>
</dbReference>
<proteinExistence type="inferred from homology"/>
<dbReference type="InterPro" id="IPR050452">
    <property type="entry name" value="Metacaspase"/>
</dbReference>
<evidence type="ECO:0000313" key="4">
    <source>
        <dbReference type="Proteomes" id="UP000188354"/>
    </source>
</evidence>
<dbReference type="OrthoDB" id="3223806at2759"/>
<dbReference type="SUPFAM" id="SSF52129">
    <property type="entry name" value="Caspase-like"/>
    <property type="match status" value="1"/>
</dbReference>
<comment type="similarity">
    <text evidence="1">Belongs to the peptidase C14B family.</text>
</comment>
<reference evidence="3 4" key="1">
    <citation type="journal article" date="2017" name="Plant Biotechnol. J.">
        <title>A comprehensive draft genome sequence for lupin (Lupinus angustifolius), an emerging health food: insights into plant-microbe interactions and legume evolution.</title>
        <authorList>
            <person name="Hane J.K."/>
            <person name="Ming Y."/>
            <person name="Kamphuis L.G."/>
            <person name="Nelson M.N."/>
            <person name="Garg G."/>
            <person name="Atkins C.A."/>
            <person name="Bayer P.E."/>
            <person name="Bravo A."/>
            <person name="Bringans S."/>
            <person name="Cannon S."/>
            <person name="Edwards D."/>
            <person name="Foley R."/>
            <person name="Gao L.L."/>
            <person name="Harrison M.J."/>
            <person name="Huang W."/>
            <person name="Hurgobin B."/>
            <person name="Li S."/>
            <person name="Liu C.W."/>
            <person name="McGrath A."/>
            <person name="Morahan G."/>
            <person name="Murray J."/>
            <person name="Weller J."/>
            <person name="Jian J."/>
            <person name="Singh K.B."/>
        </authorList>
    </citation>
    <scope>NUCLEOTIDE SEQUENCE [LARGE SCALE GENOMIC DNA]</scope>
    <source>
        <strain evidence="4">cv. Tanjil</strain>
        <tissue evidence="3">Whole plant</tissue>
    </source>
</reference>
<evidence type="ECO:0000313" key="3">
    <source>
        <dbReference type="EMBL" id="OIW13635.1"/>
    </source>
</evidence>
<dbReference type="AlphaFoldDB" id="A0A4P1RLM8"/>
<dbReference type="GO" id="GO:0006508">
    <property type="term" value="P:proteolysis"/>
    <property type="evidence" value="ECO:0007669"/>
    <property type="project" value="InterPro"/>
</dbReference>
<feature type="domain" description="Peptidase C14 caspase" evidence="2">
    <location>
        <begin position="114"/>
        <end position="364"/>
    </location>
</feature>
<dbReference type="PANTHER" id="PTHR48104">
    <property type="entry name" value="METACASPASE-4"/>
    <property type="match status" value="1"/>
</dbReference>
<evidence type="ECO:0000259" key="2">
    <source>
        <dbReference type="Pfam" id="PF00656"/>
    </source>
</evidence>
<dbReference type="Gene3D" id="3.40.50.12660">
    <property type="match status" value="1"/>
</dbReference>
<protein>
    <recommendedName>
        <fullName evidence="2">Peptidase C14 caspase domain-containing protein</fullName>
    </recommendedName>
</protein>
<sequence length="392" mass="44037">MDATFKPMHDSHRKGVFFNTNTKQKINISSQITREGKLTCRVCKKEFLVPSNITTYRCYACQGVLSKSSSDFEQPRNDNRTNLLKHNAEINGSFLSNSSHSTGSSSSLSVRCNKRAVLCGVSYGKRKFRLKGTVNDVIDMKELLVKNFKFPMDCIRILTEEENNPDLIPTRRNIMESLKWLVKDCKCGDSLVFYFSGHGLQQPEHYKQDEIDGFDETICPVDFMKEGVITDNELNSTIVSPLTNGVTLHAIIDACHSGTTLDLVYVYRQKNGVWNWEDDKPGGENPVNKHTSGGLAICLSACEDSQMAADTSVFGGKGMNGVMTYLFTKIIREQPGITYGGLLEKMRGEIRKIHQSKWYNGVLKYIVHPKIEQDPLLSSSGKFNVSKTRIAM</sequence>
<dbReference type="Proteomes" id="UP000188354">
    <property type="component" value="Chromosome LG04"/>
</dbReference>
<evidence type="ECO:0000256" key="1">
    <source>
        <dbReference type="ARBA" id="ARBA00009005"/>
    </source>
</evidence>
<name>A0A4P1RLM8_LUPAN</name>
<dbReference type="KEGG" id="lang:109345670"/>
<accession>A0A4P1RLM8</accession>
<keyword evidence="4" id="KW-1185">Reference proteome</keyword>
<dbReference type="Gramene" id="OIW13635">
    <property type="protein sequence ID" value="OIW13635"/>
    <property type="gene ID" value="TanjilG_07977"/>
</dbReference>
<dbReference type="GO" id="GO:0005737">
    <property type="term" value="C:cytoplasm"/>
    <property type="evidence" value="ECO:0007669"/>
    <property type="project" value="TreeGrafter"/>
</dbReference>
<dbReference type="Pfam" id="PF00656">
    <property type="entry name" value="Peptidase_C14"/>
    <property type="match status" value="1"/>
</dbReference>
<gene>
    <name evidence="3" type="ORF">TanjilG_07977</name>
</gene>
<dbReference type="PANTHER" id="PTHR48104:SF2">
    <property type="entry name" value="METACASPASE-1-LIKE ISOFORM X1"/>
    <property type="match status" value="1"/>
</dbReference>
<dbReference type="InterPro" id="IPR029030">
    <property type="entry name" value="Caspase-like_dom_sf"/>
</dbReference>
<organism evidence="3 4">
    <name type="scientific">Lupinus angustifolius</name>
    <name type="common">Narrow-leaved blue lupine</name>
    <dbReference type="NCBI Taxonomy" id="3871"/>
    <lineage>
        <taxon>Eukaryota</taxon>
        <taxon>Viridiplantae</taxon>
        <taxon>Streptophyta</taxon>
        <taxon>Embryophyta</taxon>
        <taxon>Tracheophyta</taxon>
        <taxon>Spermatophyta</taxon>
        <taxon>Magnoliopsida</taxon>
        <taxon>eudicotyledons</taxon>
        <taxon>Gunneridae</taxon>
        <taxon>Pentapetalae</taxon>
        <taxon>rosids</taxon>
        <taxon>fabids</taxon>
        <taxon>Fabales</taxon>
        <taxon>Fabaceae</taxon>
        <taxon>Papilionoideae</taxon>
        <taxon>50 kb inversion clade</taxon>
        <taxon>genistoids sensu lato</taxon>
        <taxon>core genistoids</taxon>
        <taxon>Genisteae</taxon>
        <taxon>Lupinus</taxon>
    </lineage>
</organism>